<organism evidence="2 3">
    <name type="scientific">Aspergillus pseudocaelatus</name>
    <dbReference type="NCBI Taxonomy" id="1825620"/>
    <lineage>
        <taxon>Eukaryota</taxon>
        <taxon>Fungi</taxon>
        <taxon>Dikarya</taxon>
        <taxon>Ascomycota</taxon>
        <taxon>Pezizomycotina</taxon>
        <taxon>Eurotiomycetes</taxon>
        <taxon>Eurotiomycetidae</taxon>
        <taxon>Eurotiales</taxon>
        <taxon>Aspergillaceae</taxon>
        <taxon>Aspergillus</taxon>
        <taxon>Aspergillus subgen. Circumdati</taxon>
    </lineage>
</organism>
<name>A0ABQ6W2A6_9EURO</name>
<sequence length="69" mass="7660">MLQHTTLKFLLLDLPTESLTALYTCQGGASMESICYMVMYNCSIVLCTALNFLLWGPRSHVSTQGVVFP</sequence>
<dbReference type="EMBL" id="ML735883">
    <property type="protein sequence ID" value="KAE8411278.1"/>
    <property type="molecule type" value="Genomic_DNA"/>
</dbReference>
<proteinExistence type="predicted"/>
<feature type="non-terminal residue" evidence="2">
    <location>
        <position position="69"/>
    </location>
</feature>
<evidence type="ECO:0000313" key="3">
    <source>
        <dbReference type="Proteomes" id="UP000325395"/>
    </source>
</evidence>
<reference evidence="2 3" key="1">
    <citation type="submission" date="2019-04" db="EMBL/GenBank/DDBJ databases">
        <authorList>
            <consortium name="DOE Joint Genome Institute"/>
            <person name="Mondo S."/>
            <person name="Kjaerbolling I."/>
            <person name="Vesth T."/>
            <person name="Frisvad J.C."/>
            <person name="Nybo J.L."/>
            <person name="Theobald S."/>
            <person name="Kildgaard S."/>
            <person name="Isbrandt T."/>
            <person name="Kuo A."/>
            <person name="Sato A."/>
            <person name="Lyhne E.K."/>
            <person name="Kogle M.E."/>
            <person name="Wiebenga A."/>
            <person name="Kun R.S."/>
            <person name="Lubbers R.J."/>
            <person name="Makela M.R."/>
            <person name="Barry K."/>
            <person name="Chovatia M."/>
            <person name="Clum A."/>
            <person name="Daum C."/>
            <person name="Haridas S."/>
            <person name="He G."/>
            <person name="LaButti K."/>
            <person name="Lipzen A."/>
            <person name="Riley R."/>
            <person name="Salamov A."/>
            <person name="Simmons B.A."/>
            <person name="Magnuson J.K."/>
            <person name="Henrissat B."/>
            <person name="Mortensen U.H."/>
            <person name="Larsen T.O."/>
            <person name="Devries R.P."/>
            <person name="Grigoriev I.V."/>
            <person name="Machida M."/>
            <person name="Baker S.E."/>
            <person name="Andersen M.R."/>
            <person name="Cantor M.N."/>
            <person name="Hua S.X."/>
        </authorList>
    </citation>
    <scope>NUCLEOTIDE SEQUENCE [LARGE SCALE GENOMIC DNA]</scope>
    <source>
        <strain evidence="2 3">CBS 117616</strain>
    </source>
</reference>
<keyword evidence="1" id="KW-0472">Membrane</keyword>
<accession>A0ABQ6W2A6</accession>
<dbReference type="Proteomes" id="UP000325395">
    <property type="component" value="Unassembled WGS sequence"/>
</dbReference>
<keyword evidence="1" id="KW-0812">Transmembrane</keyword>
<evidence type="ECO:0000256" key="1">
    <source>
        <dbReference type="SAM" id="Phobius"/>
    </source>
</evidence>
<protein>
    <submittedName>
        <fullName evidence="2">Uncharacterized protein</fullName>
    </submittedName>
</protein>
<gene>
    <name evidence="2" type="ORF">BDV36DRAFT_275319</name>
</gene>
<keyword evidence="1" id="KW-1133">Transmembrane helix</keyword>
<keyword evidence="3" id="KW-1185">Reference proteome</keyword>
<feature type="transmembrane region" description="Helical" evidence="1">
    <location>
        <begin position="37"/>
        <end position="55"/>
    </location>
</feature>
<evidence type="ECO:0000313" key="2">
    <source>
        <dbReference type="EMBL" id="KAE8411278.1"/>
    </source>
</evidence>